<dbReference type="InterPro" id="IPR006674">
    <property type="entry name" value="HD_domain"/>
</dbReference>
<keyword evidence="3" id="KW-1185">Reference proteome</keyword>
<dbReference type="SUPFAM" id="SSF109604">
    <property type="entry name" value="HD-domain/PDEase-like"/>
    <property type="match status" value="1"/>
</dbReference>
<protein>
    <submittedName>
        <fullName evidence="2">HD domain-containing protein</fullName>
    </submittedName>
</protein>
<evidence type="ECO:0000259" key="1">
    <source>
        <dbReference type="Pfam" id="PF01966"/>
    </source>
</evidence>
<evidence type="ECO:0000313" key="2">
    <source>
        <dbReference type="EMBL" id="SNY34418.1"/>
    </source>
</evidence>
<accession>A0A285HFG4</accession>
<feature type="domain" description="HD" evidence="1">
    <location>
        <begin position="32"/>
        <end position="116"/>
    </location>
</feature>
<proteinExistence type="predicted"/>
<organism evidence="2 3">
    <name type="scientific">Paractinoplanes atraurantiacus</name>
    <dbReference type="NCBI Taxonomy" id="1036182"/>
    <lineage>
        <taxon>Bacteria</taxon>
        <taxon>Bacillati</taxon>
        <taxon>Actinomycetota</taxon>
        <taxon>Actinomycetes</taxon>
        <taxon>Micromonosporales</taxon>
        <taxon>Micromonosporaceae</taxon>
        <taxon>Paractinoplanes</taxon>
    </lineage>
</organism>
<dbReference type="EMBL" id="OBDY01000004">
    <property type="protein sequence ID" value="SNY34418.1"/>
    <property type="molecule type" value="Genomic_DNA"/>
</dbReference>
<dbReference type="PANTHER" id="PTHR35569">
    <property type="entry name" value="CYANAMIDE HYDRATASE DDI2-RELATED"/>
    <property type="match status" value="1"/>
</dbReference>
<dbReference type="Proteomes" id="UP000219612">
    <property type="component" value="Unassembled WGS sequence"/>
</dbReference>
<name>A0A285HFG4_9ACTN</name>
<dbReference type="AlphaFoldDB" id="A0A285HFG4"/>
<gene>
    <name evidence="2" type="ORF">SAMN05421748_104275</name>
</gene>
<sequence length="209" mass="22994">MPEVIAGLAVPETAAAAEATELIRKTTSPLIYHHSRRIFFFGLIHAQRLGLEPDPELLYLSALFHDTGLFSGGVQRFELDSADTARSFLRERGFPEAAAETVWTAIALHTTPEIPARMGPEIAATFLGVLTDVIGFGHKDLEPSQVYGILDAHPRGDFKNGFLQAYVEGMRHRPETANGTVNADVLEHFVPGFRRTTTVERVLDSPWAS</sequence>
<dbReference type="RefSeq" id="WP_097320152.1">
    <property type="nucleotide sequence ID" value="NZ_OBDY01000004.1"/>
</dbReference>
<dbReference type="Gene3D" id="1.10.3210.10">
    <property type="entry name" value="Hypothetical protein af1432"/>
    <property type="match status" value="1"/>
</dbReference>
<dbReference type="PANTHER" id="PTHR35569:SF1">
    <property type="entry name" value="CYANAMIDE HYDRATASE DDI2-RELATED"/>
    <property type="match status" value="1"/>
</dbReference>
<dbReference type="InterPro" id="IPR003607">
    <property type="entry name" value="HD/PDEase_dom"/>
</dbReference>
<evidence type="ECO:0000313" key="3">
    <source>
        <dbReference type="Proteomes" id="UP000219612"/>
    </source>
</evidence>
<dbReference type="CDD" id="cd00077">
    <property type="entry name" value="HDc"/>
    <property type="match status" value="1"/>
</dbReference>
<dbReference type="OrthoDB" id="8478129at2"/>
<dbReference type="Pfam" id="PF01966">
    <property type="entry name" value="HD"/>
    <property type="match status" value="1"/>
</dbReference>
<reference evidence="2 3" key="1">
    <citation type="submission" date="2017-09" db="EMBL/GenBank/DDBJ databases">
        <authorList>
            <person name="Ehlers B."/>
            <person name="Leendertz F.H."/>
        </authorList>
    </citation>
    <scope>NUCLEOTIDE SEQUENCE [LARGE SCALE GENOMIC DNA]</scope>
    <source>
        <strain evidence="2 3">CGMCC 4.6857</strain>
    </source>
</reference>